<proteinExistence type="predicted"/>
<organism evidence="1">
    <name type="scientific">viral metagenome</name>
    <dbReference type="NCBI Taxonomy" id="1070528"/>
    <lineage>
        <taxon>unclassified sequences</taxon>
        <taxon>metagenomes</taxon>
        <taxon>organismal metagenomes</taxon>
    </lineage>
</organism>
<dbReference type="AlphaFoldDB" id="A0A6M3XWR1"/>
<accession>A0A6M3XWR1</accession>
<evidence type="ECO:0000313" key="1">
    <source>
        <dbReference type="EMBL" id="QJI02317.1"/>
    </source>
</evidence>
<sequence>MSAAQATLPGLFATSAQSALVASMSPDEAIGFVACSIMSVAQACGCDPVANTVDRKLQNDIRFRSAMSQAVGLSLALDDRARKLASDRCAFLTKHLRDRGAGGIAGKLARAAYLLGRAAQAVEETTDMTEALALLDEAIVLHAIIHQQDVAVARARHQLGILNRAQPGRRLH</sequence>
<protein>
    <submittedName>
        <fullName evidence="1">Uncharacterized protein</fullName>
    </submittedName>
</protein>
<gene>
    <name evidence="1" type="ORF">TM448B03097_0008</name>
</gene>
<dbReference type="EMBL" id="MT144991">
    <property type="protein sequence ID" value="QJI02317.1"/>
    <property type="molecule type" value="Genomic_DNA"/>
</dbReference>
<reference evidence="1" key="1">
    <citation type="submission" date="2020-03" db="EMBL/GenBank/DDBJ databases">
        <title>The deep terrestrial virosphere.</title>
        <authorList>
            <person name="Holmfeldt K."/>
            <person name="Nilsson E."/>
            <person name="Simone D."/>
            <person name="Lopez-Fernandez M."/>
            <person name="Wu X."/>
            <person name="de Brujin I."/>
            <person name="Lundin D."/>
            <person name="Andersson A."/>
            <person name="Bertilsson S."/>
            <person name="Dopson M."/>
        </authorList>
    </citation>
    <scope>NUCLEOTIDE SEQUENCE</scope>
    <source>
        <strain evidence="1">TM448B03097</strain>
    </source>
</reference>
<name>A0A6M3XWR1_9ZZZZ</name>